<organism evidence="1 2">
    <name type="scientific">Acetivibrio straminisolvens JCM 21531</name>
    <dbReference type="NCBI Taxonomy" id="1294263"/>
    <lineage>
        <taxon>Bacteria</taxon>
        <taxon>Bacillati</taxon>
        <taxon>Bacillota</taxon>
        <taxon>Clostridia</taxon>
        <taxon>Eubacteriales</taxon>
        <taxon>Oscillospiraceae</taxon>
        <taxon>Acetivibrio</taxon>
    </lineage>
</organism>
<dbReference type="AlphaFoldDB" id="W4V274"/>
<reference evidence="1" key="1">
    <citation type="journal article" date="2014" name="Genome Announc.">
        <title>Draft Genome Sequence of Clostridium straminisolvens Strain JCM 21531T, Isolated from a Cellulose-Degrading Bacterial Community.</title>
        <authorList>
            <person name="Yuki M."/>
            <person name="Oshima K."/>
            <person name="Suda W."/>
            <person name="Sakamoto M."/>
            <person name="Kitamura K."/>
            <person name="Iida T."/>
            <person name="Hattori M."/>
            <person name="Ohkuma M."/>
        </authorList>
    </citation>
    <scope>NUCLEOTIDE SEQUENCE [LARGE SCALE GENOMIC DNA]</scope>
    <source>
        <strain evidence="1">JCM 21531</strain>
    </source>
</reference>
<dbReference type="EMBL" id="BAVR01000002">
    <property type="protein sequence ID" value="GAE86903.1"/>
    <property type="molecule type" value="Genomic_DNA"/>
</dbReference>
<dbReference type="STRING" id="1294263.JCM21531_235"/>
<evidence type="ECO:0000313" key="2">
    <source>
        <dbReference type="Proteomes" id="UP000019109"/>
    </source>
</evidence>
<sequence>MVEFSEEINRRFNIETIIPSRGESFIINARNVIETDEKVRPDNSFKRLQVVEKLESIKEEVDELSYILKSDLKQEKTDLEIDELLVKLKNIEKSILEALK</sequence>
<protein>
    <submittedName>
        <fullName evidence="1">Metallo-beta-lactamase family protein</fullName>
    </submittedName>
</protein>
<gene>
    <name evidence="1" type="ORF">JCM21531_235</name>
</gene>
<comment type="caution">
    <text evidence="1">The sequence shown here is derived from an EMBL/GenBank/DDBJ whole genome shotgun (WGS) entry which is preliminary data.</text>
</comment>
<dbReference type="Proteomes" id="UP000019109">
    <property type="component" value="Unassembled WGS sequence"/>
</dbReference>
<name>W4V274_9FIRM</name>
<evidence type="ECO:0000313" key="1">
    <source>
        <dbReference type="EMBL" id="GAE86903.1"/>
    </source>
</evidence>
<proteinExistence type="predicted"/>
<keyword evidence="2" id="KW-1185">Reference proteome</keyword>
<accession>W4V274</accession>